<dbReference type="FunFam" id="3.20.180.20:FF:000002">
    <property type="entry name" value="Cytoplasmic dynein heavy chain 1"/>
    <property type="match status" value="1"/>
</dbReference>
<dbReference type="Gene3D" id="3.20.180.20">
    <property type="entry name" value="Dynein heavy chain, N-terminal domain 2"/>
    <property type="match status" value="1"/>
</dbReference>
<dbReference type="PANTHER" id="PTHR45703">
    <property type="entry name" value="DYNEIN HEAVY CHAIN"/>
    <property type="match status" value="1"/>
</dbReference>
<reference evidence="3 4" key="1">
    <citation type="submission" date="2014-10" db="EMBL/GenBank/DDBJ databases">
        <title>Draft genome of the hookworm Ancylostoma caninum.</title>
        <authorList>
            <person name="Mitreva M."/>
        </authorList>
    </citation>
    <scope>NUCLEOTIDE SEQUENCE [LARGE SCALE GENOMIC DNA]</scope>
    <source>
        <strain evidence="3 4">Baltimore</strain>
    </source>
</reference>
<dbReference type="Pfam" id="PF08393">
    <property type="entry name" value="DHC_N2"/>
    <property type="match status" value="1"/>
</dbReference>
<sequence>MIARNLSPSDVVRDARLVSLCNRQSLRKSLELVTDQLNRCQKALNQFLEEKRSAFPRFYFLGDDDLLEILGQSTNPTVIQSHLKKLFQGIDKVVFGSGNETISAVLSAQGEVVQLSRPVRVVAQVEMRSTLRKLCLEAIREENVDPARYPSQVLCLAEQVRFCRDCEQVLDGSRDFSKLKSALQDQLRAYTNTKVEDVVLDLKLKALILDIIHHIDVVEQLVSNSSNSTQCWTWQKQLRFYVVGDGVVARQVNSEFAYTYEYQGNTPKLVHTPLTDKCYLTLTQAMSMGLGGNPYGPAGTGKTESVKVISSLP</sequence>
<dbReference type="OrthoDB" id="5850260at2759"/>
<dbReference type="InterPro" id="IPR035699">
    <property type="entry name" value="AAA_6"/>
</dbReference>
<keyword evidence="4" id="KW-1185">Reference proteome</keyword>
<dbReference type="GO" id="GO:0045505">
    <property type="term" value="F:dynein intermediate chain binding"/>
    <property type="evidence" value="ECO:0007669"/>
    <property type="project" value="InterPro"/>
</dbReference>
<feature type="domain" description="Dynein heavy chain linker" evidence="1">
    <location>
        <begin position="11"/>
        <end position="129"/>
    </location>
</feature>
<evidence type="ECO:0000313" key="4">
    <source>
        <dbReference type="Proteomes" id="UP000252519"/>
    </source>
</evidence>
<accession>A0A368FMY1</accession>
<dbReference type="Gene3D" id="1.20.58.1120">
    <property type="match status" value="1"/>
</dbReference>
<dbReference type="EMBL" id="JOJR01000894">
    <property type="protein sequence ID" value="RCN33594.1"/>
    <property type="molecule type" value="Genomic_DNA"/>
</dbReference>
<evidence type="ECO:0000259" key="2">
    <source>
        <dbReference type="Pfam" id="PF12774"/>
    </source>
</evidence>
<dbReference type="InterPro" id="IPR027417">
    <property type="entry name" value="P-loop_NTPase"/>
</dbReference>
<protein>
    <submittedName>
        <fullName evidence="3">Dynein heavy chain, region 2</fullName>
    </submittedName>
</protein>
<evidence type="ECO:0000313" key="3">
    <source>
        <dbReference type="EMBL" id="RCN33594.1"/>
    </source>
</evidence>
<organism evidence="3 4">
    <name type="scientific">Ancylostoma caninum</name>
    <name type="common">Dog hookworm</name>
    <dbReference type="NCBI Taxonomy" id="29170"/>
    <lineage>
        <taxon>Eukaryota</taxon>
        <taxon>Metazoa</taxon>
        <taxon>Ecdysozoa</taxon>
        <taxon>Nematoda</taxon>
        <taxon>Chromadorea</taxon>
        <taxon>Rhabditida</taxon>
        <taxon>Rhabditina</taxon>
        <taxon>Rhabditomorpha</taxon>
        <taxon>Strongyloidea</taxon>
        <taxon>Ancylostomatidae</taxon>
        <taxon>Ancylostomatinae</taxon>
        <taxon>Ancylostoma</taxon>
    </lineage>
</organism>
<dbReference type="InterPro" id="IPR042228">
    <property type="entry name" value="Dynein_linker_3"/>
</dbReference>
<comment type="caution">
    <text evidence="3">The sequence shown here is derived from an EMBL/GenBank/DDBJ whole genome shotgun (WGS) entry which is preliminary data.</text>
</comment>
<feature type="domain" description="Dynein heavy chain hydrolytic ATP-binding dynein motor region" evidence="2">
    <location>
        <begin position="258"/>
        <end position="309"/>
    </location>
</feature>
<dbReference type="GO" id="GO:0030286">
    <property type="term" value="C:dynein complex"/>
    <property type="evidence" value="ECO:0007669"/>
    <property type="project" value="InterPro"/>
</dbReference>
<gene>
    <name evidence="3" type="ORF">ANCCAN_20573</name>
</gene>
<dbReference type="GO" id="GO:0007018">
    <property type="term" value="P:microtubule-based movement"/>
    <property type="evidence" value="ECO:0007669"/>
    <property type="project" value="InterPro"/>
</dbReference>
<evidence type="ECO:0000259" key="1">
    <source>
        <dbReference type="Pfam" id="PF08393"/>
    </source>
</evidence>
<dbReference type="InterPro" id="IPR042222">
    <property type="entry name" value="Dynein_2_N"/>
</dbReference>
<proteinExistence type="predicted"/>
<name>A0A368FMY1_ANCCA</name>
<dbReference type="GO" id="GO:0005524">
    <property type="term" value="F:ATP binding"/>
    <property type="evidence" value="ECO:0007669"/>
    <property type="project" value="InterPro"/>
</dbReference>
<dbReference type="STRING" id="29170.A0A368FMY1"/>
<dbReference type="Gene3D" id="3.40.50.300">
    <property type="entry name" value="P-loop containing nucleotide triphosphate hydrolases"/>
    <property type="match status" value="1"/>
</dbReference>
<dbReference type="InterPro" id="IPR013602">
    <property type="entry name" value="Dynein_heavy_linker"/>
</dbReference>
<dbReference type="Pfam" id="PF12774">
    <property type="entry name" value="AAA_6"/>
    <property type="match status" value="1"/>
</dbReference>
<dbReference type="Proteomes" id="UP000252519">
    <property type="component" value="Unassembled WGS sequence"/>
</dbReference>
<dbReference type="AlphaFoldDB" id="A0A368FMY1"/>
<dbReference type="InterPro" id="IPR026983">
    <property type="entry name" value="DHC"/>
</dbReference>
<dbReference type="GO" id="GO:0051959">
    <property type="term" value="F:dynein light intermediate chain binding"/>
    <property type="evidence" value="ECO:0007669"/>
    <property type="project" value="InterPro"/>
</dbReference>
<dbReference type="PANTHER" id="PTHR45703:SF22">
    <property type="entry name" value="DYNEIN CYTOPLASMIC 2 HEAVY CHAIN 1"/>
    <property type="match status" value="1"/>
</dbReference>
<dbReference type="Gene3D" id="1.20.140.100">
    <property type="entry name" value="Dynein heavy chain, N-terminal domain 2"/>
    <property type="match status" value="1"/>
</dbReference>